<comment type="subcellular location">
    <subcellularLocation>
        <location evidence="2 19">Golgi apparatus membrane</location>
        <topology evidence="2 19">Single-pass type II membrane protein</topology>
    </subcellularLocation>
</comment>
<comment type="similarity">
    <text evidence="4 19">Belongs to the glycosyltransferase 2 family. GalNAc-T subfamily.</text>
</comment>
<evidence type="ECO:0000256" key="12">
    <source>
        <dbReference type="ARBA" id="ARBA00023034"/>
    </source>
</evidence>
<dbReference type="FunCoup" id="A0A5F4WI49">
    <property type="interactions" value="719"/>
</dbReference>
<reference evidence="22" key="2">
    <citation type="submission" date="2025-08" db="UniProtKB">
        <authorList>
            <consortium name="Ensembl"/>
        </authorList>
    </citation>
    <scope>IDENTIFICATION</scope>
</reference>
<evidence type="ECO:0000256" key="7">
    <source>
        <dbReference type="ARBA" id="ARBA00022692"/>
    </source>
</evidence>
<keyword evidence="5 19" id="KW-0328">Glycosyltransferase</keyword>
<comment type="catalytic activity">
    <reaction evidence="16">
        <text>L-threonyl-[protein] + UDP-N-acetyl-alpha-D-galactosamine = a 3-O-[N-acetyl-alpha-D-galactosaminyl]-L-threonyl-[protein] + UDP + H(+)</text>
        <dbReference type="Rhea" id="RHEA:52424"/>
        <dbReference type="Rhea" id="RHEA-COMP:11060"/>
        <dbReference type="Rhea" id="RHEA-COMP:11689"/>
        <dbReference type="ChEBI" id="CHEBI:15378"/>
        <dbReference type="ChEBI" id="CHEBI:30013"/>
        <dbReference type="ChEBI" id="CHEBI:58223"/>
        <dbReference type="ChEBI" id="CHEBI:67138"/>
        <dbReference type="ChEBI" id="CHEBI:87075"/>
        <dbReference type="EC" id="2.4.1.41"/>
    </reaction>
</comment>
<dbReference type="GO" id="GO:0030246">
    <property type="term" value="F:carbohydrate binding"/>
    <property type="evidence" value="ECO:0007669"/>
    <property type="project" value="UniProtKB-KW"/>
</dbReference>
<evidence type="ECO:0000256" key="15">
    <source>
        <dbReference type="ARBA" id="ARBA00023211"/>
    </source>
</evidence>
<evidence type="ECO:0000256" key="11">
    <source>
        <dbReference type="ARBA" id="ARBA00022989"/>
    </source>
</evidence>
<dbReference type="EC" id="2.4.1.-" evidence="19"/>
<dbReference type="Ensembl" id="ENSCJAT00000089541.2">
    <property type="protein sequence ID" value="ENSCJAP00000077370.2"/>
    <property type="gene ID" value="ENSCJAG00000011172.5"/>
</dbReference>
<keyword evidence="10" id="KW-0735">Signal-anchor</keyword>
<reference evidence="22" key="1">
    <citation type="submission" date="2009-03" db="EMBL/GenBank/DDBJ databases">
        <authorList>
            <person name="Warren W."/>
            <person name="Ye L."/>
            <person name="Minx P."/>
            <person name="Worley K."/>
            <person name="Gibbs R."/>
            <person name="Wilson R.K."/>
        </authorList>
    </citation>
    <scope>NUCLEOTIDE SEQUENCE [LARGE SCALE GENOMIC DNA]</scope>
</reference>
<keyword evidence="23" id="KW-1185">Reference proteome</keyword>
<name>A0A5F4WI49_CALJA</name>
<evidence type="ECO:0000256" key="4">
    <source>
        <dbReference type="ARBA" id="ARBA00005680"/>
    </source>
</evidence>
<evidence type="ECO:0000256" key="3">
    <source>
        <dbReference type="ARBA" id="ARBA00004922"/>
    </source>
</evidence>
<dbReference type="InParanoid" id="A0A5F4WI49"/>
<evidence type="ECO:0000256" key="14">
    <source>
        <dbReference type="ARBA" id="ARBA00023157"/>
    </source>
</evidence>
<keyword evidence="15 19" id="KW-0464">Manganese</keyword>
<evidence type="ECO:0000256" key="5">
    <source>
        <dbReference type="ARBA" id="ARBA00022676"/>
    </source>
</evidence>
<keyword evidence="9 19" id="KW-0430">Lectin</keyword>
<dbReference type="GO" id="GO:0000139">
    <property type="term" value="C:Golgi membrane"/>
    <property type="evidence" value="ECO:0007669"/>
    <property type="project" value="UniProtKB-SubCell"/>
</dbReference>
<feature type="domain" description="Ricin B lectin" evidence="21">
    <location>
        <begin position="506"/>
        <end position="638"/>
    </location>
</feature>
<dbReference type="STRING" id="9483.ENSCJAP00000077370"/>
<evidence type="ECO:0000256" key="2">
    <source>
        <dbReference type="ARBA" id="ARBA00004323"/>
    </source>
</evidence>
<comment type="pathway">
    <text evidence="3 19">Protein modification; protein glycosylation.</text>
</comment>
<comment type="catalytic activity">
    <reaction evidence="17">
        <text>L-seryl-[protein] + UDP-N-acetyl-alpha-D-galactosamine = a 3-O-[N-acetyl-alpha-D-galactosaminyl]-L-seryl-[protein] + UDP + H(+)</text>
        <dbReference type="Rhea" id="RHEA:23956"/>
        <dbReference type="Rhea" id="RHEA-COMP:9863"/>
        <dbReference type="Rhea" id="RHEA-COMP:12788"/>
        <dbReference type="ChEBI" id="CHEBI:15378"/>
        <dbReference type="ChEBI" id="CHEBI:29999"/>
        <dbReference type="ChEBI" id="CHEBI:53604"/>
        <dbReference type="ChEBI" id="CHEBI:58223"/>
        <dbReference type="ChEBI" id="CHEBI:67138"/>
        <dbReference type="EC" id="2.4.1.41"/>
    </reaction>
</comment>
<evidence type="ECO:0000256" key="18">
    <source>
        <dbReference type="ARBA" id="ARBA00059994"/>
    </source>
</evidence>
<dbReference type="PANTHER" id="PTHR11675">
    <property type="entry name" value="N-ACETYLGALACTOSAMINYLTRANSFERASE"/>
    <property type="match status" value="1"/>
</dbReference>
<evidence type="ECO:0000256" key="6">
    <source>
        <dbReference type="ARBA" id="ARBA00022679"/>
    </source>
</evidence>
<keyword evidence="14 19" id="KW-1015">Disulfide bond</keyword>
<evidence type="ECO:0000256" key="19">
    <source>
        <dbReference type="RuleBase" id="RU361242"/>
    </source>
</evidence>
<dbReference type="FunFam" id="3.90.550.10:FF:000021">
    <property type="entry name" value="Polypeptide N-acetylgalactosaminyltransferase"/>
    <property type="match status" value="1"/>
</dbReference>
<evidence type="ECO:0000256" key="20">
    <source>
        <dbReference type="SAM" id="MobiDB-lite"/>
    </source>
</evidence>
<feature type="region of interest" description="Disordered" evidence="20">
    <location>
        <begin position="1"/>
        <end position="96"/>
    </location>
</feature>
<sequence length="642" mass="72589">PPLRPQTRPPRPPPAPPPPPAPRRARLAPPPPVPAAAARSPCRPGHTRAATAERPGAARLRPSPPPRAARARPPCQPCRLRPRIPPTGAPFRPSPAPGAYCVPAARRSRGRAPTVCRARAGAGTARPLCAGSAPEPGPRASSARVRGSREPQRSACPRPACPLLLLRRQLASLSRGSRDFLPGQRCKEKKYDYDNLPRTSVIIAFYNEAWSTLLRTVYSVLETSPDILLEEVILVDDYSDREHLKERLANELSGLPKVRLIRASKREGLVRARLLGASVARGDVLTFLDCHCECHEGWLEPLLQRIHEEESAVVCPVIDVIDWNTFEYLGNSGEPQIGGFNWRLVFTWHTVPERERIQMRSPVDVIRSPTMAGGLFAVSKKYFEYLGSYDTGMEVWGGENLEFSFRIWQCGGTLETHPCSHVGHVFPKQAPYSRNKALANSVRAAEVWMDEFKELYYHRNPRARLEPFGDVTERKQLRAKLQCKDFKWFLETVYPELHVPEDRPGFFGMLQNKGLKDYCFDYNPPDENQIVGHQVILYLCHGMGQNQFFEYTSQKEIRYNTHQPEGCIAVEAGMDVLTMHLCKETTPENQKFILQEDGSLFHEQSQKCVQAERKESSDSFVPLLRDCTSSDNQKWFFKERMF</sequence>
<dbReference type="AlphaFoldDB" id="A0A5F4WI49"/>
<evidence type="ECO:0000259" key="21">
    <source>
        <dbReference type="SMART" id="SM00458"/>
    </source>
</evidence>
<feature type="compositionally biased region" description="Pro residues" evidence="20">
    <location>
        <begin position="83"/>
        <end position="96"/>
    </location>
</feature>
<keyword evidence="8" id="KW-0479">Metal-binding</keyword>
<keyword evidence="13" id="KW-0472">Membrane</keyword>
<evidence type="ECO:0000256" key="8">
    <source>
        <dbReference type="ARBA" id="ARBA00022723"/>
    </source>
</evidence>
<evidence type="ECO:0000313" key="22">
    <source>
        <dbReference type="Ensembl" id="ENSCJAP00000077370.2"/>
    </source>
</evidence>
<keyword evidence="11" id="KW-1133">Transmembrane helix</keyword>
<proteinExistence type="inferred from homology"/>
<dbReference type="Pfam" id="PF00652">
    <property type="entry name" value="Ricin_B_lectin"/>
    <property type="match status" value="1"/>
</dbReference>
<evidence type="ECO:0000256" key="17">
    <source>
        <dbReference type="ARBA" id="ARBA00052209"/>
    </source>
</evidence>
<keyword evidence="7" id="KW-0812">Transmembrane</keyword>
<dbReference type="SUPFAM" id="SSF50370">
    <property type="entry name" value="Ricin B-like lectins"/>
    <property type="match status" value="1"/>
</dbReference>
<dbReference type="FunFam" id="2.80.10.50:FF:000057">
    <property type="entry name" value="Polypeptide N-acetylgalactosaminyltransferase"/>
    <property type="match status" value="1"/>
</dbReference>
<keyword evidence="6 19" id="KW-0808">Transferase</keyword>
<reference evidence="22" key="3">
    <citation type="submission" date="2025-09" db="UniProtKB">
        <authorList>
            <consortium name="Ensembl"/>
        </authorList>
    </citation>
    <scope>IDENTIFICATION</scope>
</reference>
<evidence type="ECO:0000256" key="13">
    <source>
        <dbReference type="ARBA" id="ARBA00023136"/>
    </source>
</evidence>
<dbReference type="InterPro" id="IPR000772">
    <property type="entry name" value="Ricin_B_lectin"/>
</dbReference>
<dbReference type="CDD" id="cd02510">
    <property type="entry name" value="pp-GalNAc-T"/>
    <property type="match status" value="1"/>
</dbReference>
<dbReference type="PANTHER" id="PTHR11675:SF18">
    <property type="entry name" value="POLYPEPTIDE N-ACETYLGALACTOSAMINYLTRANSFERASE 12"/>
    <property type="match status" value="1"/>
</dbReference>
<keyword evidence="12 19" id="KW-0333">Golgi apparatus</keyword>
<organism evidence="22 23">
    <name type="scientific">Callithrix jacchus</name>
    <name type="common">White-tufted-ear marmoset</name>
    <name type="synonym">Simia Jacchus</name>
    <dbReference type="NCBI Taxonomy" id="9483"/>
    <lineage>
        <taxon>Eukaryota</taxon>
        <taxon>Metazoa</taxon>
        <taxon>Chordata</taxon>
        <taxon>Craniata</taxon>
        <taxon>Vertebrata</taxon>
        <taxon>Euteleostomi</taxon>
        <taxon>Mammalia</taxon>
        <taxon>Eutheria</taxon>
        <taxon>Euarchontoglires</taxon>
        <taxon>Primates</taxon>
        <taxon>Haplorrhini</taxon>
        <taxon>Platyrrhini</taxon>
        <taxon>Cebidae</taxon>
        <taxon>Callitrichinae</taxon>
        <taxon>Callithrix</taxon>
        <taxon>Callithrix</taxon>
    </lineage>
</organism>
<dbReference type="SMART" id="SM00458">
    <property type="entry name" value="RICIN"/>
    <property type="match status" value="1"/>
</dbReference>
<dbReference type="InterPro" id="IPR029044">
    <property type="entry name" value="Nucleotide-diphossugar_trans"/>
</dbReference>
<evidence type="ECO:0000256" key="16">
    <source>
        <dbReference type="ARBA" id="ARBA00050905"/>
    </source>
</evidence>
<dbReference type="PROSITE" id="PS50231">
    <property type="entry name" value="RICIN_B_LECTIN"/>
    <property type="match status" value="1"/>
</dbReference>
<feature type="compositionally biased region" description="Low complexity" evidence="20">
    <location>
        <begin position="35"/>
        <end position="44"/>
    </location>
</feature>
<dbReference type="SUPFAM" id="SSF53448">
    <property type="entry name" value="Nucleotide-diphospho-sugar transferases"/>
    <property type="match status" value="1"/>
</dbReference>
<comment type="function">
    <text evidence="18">Catalyzes the initial reaction in O-linked oligosaccharide biosynthesis, the transfer of an N-acetyl-D-galactosamine residue to a serine or threonine residue on the protein receptor. Has activity toward non-glycosylated peptides such as Muc5AC, Muc1a and EA2, and no detectable activity with Muc2 and Muc7. Displays enzymatic activity toward the Gal-NAc-Muc5AC glycopeptide, but no detectable activity to mono-GalNAc-glycosylated Muc1a, Muc2, Muc7 and EA2. May play an important role in the initial step of mucin-type oligosaccharide biosynthesis in digestive organs.</text>
</comment>
<dbReference type="Gene3D" id="2.80.10.50">
    <property type="match status" value="1"/>
</dbReference>
<dbReference type="InterPro" id="IPR045885">
    <property type="entry name" value="GalNAc-T"/>
</dbReference>
<dbReference type="GO" id="GO:0016266">
    <property type="term" value="P:protein O-linked glycosylation via N-acetyl-galactosamine"/>
    <property type="evidence" value="ECO:0007669"/>
    <property type="project" value="UniProtKB-ARBA"/>
</dbReference>
<comment type="cofactor">
    <cofactor evidence="1 19">
        <name>Mn(2+)</name>
        <dbReference type="ChEBI" id="CHEBI:29035"/>
    </cofactor>
</comment>
<dbReference type="GO" id="GO:0004653">
    <property type="term" value="F:polypeptide N-acetylgalactosaminyltransferase activity"/>
    <property type="evidence" value="ECO:0007669"/>
    <property type="project" value="UniProtKB-EC"/>
</dbReference>
<dbReference type="Proteomes" id="UP000008225">
    <property type="component" value="Chromosome 1"/>
</dbReference>
<protein>
    <recommendedName>
        <fullName evidence="19">Polypeptide N-acetylgalactosaminyltransferase</fullName>
        <ecNumber evidence="19">2.4.1.-</ecNumber>
    </recommendedName>
    <alternativeName>
        <fullName evidence="19">Protein-UDP acetylgalactosaminyltransferase</fullName>
    </alternativeName>
</protein>
<dbReference type="Bgee" id="ENSCJAG00000011172">
    <property type="expression patterns" value="Expressed in testis and 6 other cell types or tissues"/>
</dbReference>
<dbReference type="Pfam" id="PF00535">
    <property type="entry name" value="Glycos_transf_2"/>
    <property type="match status" value="1"/>
</dbReference>
<evidence type="ECO:0000313" key="23">
    <source>
        <dbReference type="Proteomes" id="UP000008225"/>
    </source>
</evidence>
<evidence type="ECO:0000256" key="9">
    <source>
        <dbReference type="ARBA" id="ARBA00022734"/>
    </source>
</evidence>
<gene>
    <name evidence="22" type="primary">GALNT12</name>
</gene>
<dbReference type="InterPro" id="IPR001173">
    <property type="entry name" value="Glyco_trans_2-like"/>
</dbReference>
<dbReference type="GeneTree" id="ENSGT00940000157173"/>
<accession>A0A5F4WI49</accession>
<feature type="region of interest" description="Disordered" evidence="20">
    <location>
        <begin position="126"/>
        <end position="156"/>
    </location>
</feature>
<evidence type="ECO:0000256" key="10">
    <source>
        <dbReference type="ARBA" id="ARBA00022968"/>
    </source>
</evidence>
<dbReference type="GO" id="GO:0046872">
    <property type="term" value="F:metal ion binding"/>
    <property type="evidence" value="ECO:0007669"/>
    <property type="project" value="UniProtKB-KW"/>
</dbReference>
<feature type="compositionally biased region" description="Pro residues" evidence="20">
    <location>
        <begin position="1"/>
        <end position="34"/>
    </location>
</feature>
<evidence type="ECO:0000256" key="1">
    <source>
        <dbReference type="ARBA" id="ARBA00001936"/>
    </source>
</evidence>
<dbReference type="UniPathway" id="UPA00378"/>
<dbReference type="InterPro" id="IPR035992">
    <property type="entry name" value="Ricin_B-like_lectins"/>
</dbReference>
<dbReference type="Gene3D" id="3.90.550.10">
    <property type="entry name" value="Spore Coat Polysaccharide Biosynthesis Protein SpsA, Chain A"/>
    <property type="match status" value="1"/>
</dbReference>